<protein>
    <submittedName>
        <fullName evidence="1">Uncharacterized protein</fullName>
    </submittedName>
</protein>
<dbReference type="AlphaFoldDB" id="A0A1G6PJB9"/>
<organism evidence="1 2">
    <name type="scientific">Geotoga petraea</name>
    <dbReference type="NCBI Taxonomy" id="28234"/>
    <lineage>
        <taxon>Bacteria</taxon>
        <taxon>Thermotogati</taxon>
        <taxon>Thermotogota</taxon>
        <taxon>Thermotogae</taxon>
        <taxon>Petrotogales</taxon>
        <taxon>Petrotogaceae</taxon>
        <taxon>Geotoga</taxon>
    </lineage>
</organism>
<dbReference type="EMBL" id="FMYV01000008">
    <property type="protein sequence ID" value="SDC80342.1"/>
    <property type="molecule type" value="Genomic_DNA"/>
</dbReference>
<name>A0A1G6PJB9_9BACT</name>
<evidence type="ECO:0000313" key="1">
    <source>
        <dbReference type="EMBL" id="SDC80342.1"/>
    </source>
</evidence>
<dbReference type="STRING" id="28234.SAMN04488588_1833"/>
<dbReference type="Proteomes" id="UP000199322">
    <property type="component" value="Unassembled WGS sequence"/>
</dbReference>
<evidence type="ECO:0000313" key="2">
    <source>
        <dbReference type="Proteomes" id="UP000199322"/>
    </source>
</evidence>
<gene>
    <name evidence="1" type="ORF">SAMN04488588_1833</name>
</gene>
<dbReference type="RefSeq" id="WP_091405087.1">
    <property type="nucleotide sequence ID" value="NZ_LTDH01000008.1"/>
</dbReference>
<sequence length="63" mass="7698">MIRRQYLCVCEGLQEEKYIKRANKIKEQKLQEDKKEIHGYEYYPNPYLNIQTFISELLKISTK</sequence>
<keyword evidence="2" id="KW-1185">Reference proteome</keyword>
<reference evidence="1 2" key="1">
    <citation type="submission" date="2016-10" db="EMBL/GenBank/DDBJ databases">
        <authorList>
            <person name="de Groot N.N."/>
        </authorList>
    </citation>
    <scope>NUCLEOTIDE SEQUENCE [LARGE SCALE GENOMIC DNA]</scope>
    <source>
        <strain evidence="1 2">WG14</strain>
    </source>
</reference>
<proteinExistence type="predicted"/>
<accession>A0A1G6PJB9</accession>